<dbReference type="RefSeq" id="WP_169282972.1">
    <property type="nucleotide sequence ID" value="NZ_CP051680.1"/>
</dbReference>
<keyword evidence="2" id="KW-1185">Reference proteome</keyword>
<dbReference type="AlphaFoldDB" id="A0A7Z2VNR3"/>
<evidence type="ECO:0000313" key="2">
    <source>
        <dbReference type="Proteomes" id="UP000502248"/>
    </source>
</evidence>
<proteinExistence type="predicted"/>
<dbReference type="EMBL" id="CP051680">
    <property type="protein sequence ID" value="QJD86726.1"/>
    <property type="molecule type" value="Genomic_DNA"/>
</dbReference>
<name>A0A7Z2VNR3_9BACL</name>
<dbReference type="Proteomes" id="UP000502248">
    <property type="component" value="Chromosome"/>
</dbReference>
<dbReference type="KEGG" id="cheb:HH215_28520"/>
<sequence length="143" mass="15975">MREALKIDLEGNIVDVELVGEELNELHPISEQDPDKPEVMNITGYLTTKRVPEGTYKPVYDFDTDEFREGLTQQEIEAIKNEPQPETDAQKIARLESESVDTMLALAEIYEMALIANSALGQKAVDTTSGFGKLTRLFSANKL</sequence>
<organism evidence="1 2">
    <name type="scientific">Cohnella herbarum</name>
    <dbReference type="NCBI Taxonomy" id="2728023"/>
    <lineage>
        <taxon>Bacteria</taxon>
        <taxon>Bacillati</taxon>
        <taxon>Bacillota</taxon>
        <taxon>Bacilli</taxon>
        <taxon>Bacillales</taxon>
        <taxon>Paenibacillaceae</taxon>
        <taxon>Cohnella</taxon>
    </lineage>
</organism>
<evidence type="ECO:0000313" key="1">
    <source>
        <dbReference type="EMBL" id="QJD86726.1"/>
    </source>
</evidence>
<accession>A0A7Z2VNR3</accession>
<reference evidence="1 2" key="1">
    <citation type="submission" date="2020-04" db="EMBL/GenBank/DDBJ databases">
        <title>Genome sequencing of novel species.</title>
        <authorList>
            <person name="Heo J."/>
            <person name="Kim S.-J."/>
            <person name="Kim J.-S."/>
            <person name="Hong S.-B."/>
            <person name="Kwon S.-W."/>
        </authorList>
    </citation>
    <scope>NUCLEOTIDE SEQUENCE [LARGE SCALE GENOMIC DNA]</scope>
    <source>
        <strain evidence="1 2">MFER-1</strain>
    </source>
</reference>
<gene>
    <name evidence="1" type="ORF">HH215_28520</name>
</gene>
<protein>
    <submittedName>
        <fullName evidence="1">Uncharacterized protein</fullName>
    </submittedName>
</protein>